<organism evidence="1 2">
    <name type="scientific">Pistacia integerrima</name>
    <dbReference type="NCBI Taxonomy" id="434235"/>
    <lineage>
        <taxon>Eukaryota</taxon>
        <taxon>Viridiplantae</taxon>
        <taxon>Streptophyta</taxon>
        <taxon>Embryophyta</taxon>
        <taxon>Tracheophyta</taxon>
        <taxon>Spermatophyta</taxon>
        <taxon>Magnoliopsida</taxon>
        <taxon>eudicotyledons</taxon>
        <taxon>Gunneridae</taxon>
        <taxon>Pentapetalae</taxon>
        <taxon>rosids</taxon>
        <taxon>malvids</taxon>
        <taxon>Sapindales</taxon>
        <taxon>Anacardiaceae</taxon>
        <taxon>Pistacia</taxon>
    </lineage>
</organism>
<name>A0ACC0X9R6_9ROSI</name>
<protein>
    <submittedName>
        <fullName evidence="1">Uncharacterized protein</fullName>
    </submittedName>
</protein>
<dbReference type="Proteomes" id="UP001163603">
    <property type="component" value="Chromosome 14"/>
</dbReference>
<proteinExistence type="predicted"/>
<evidence type="ECO:0000313" key="1">
    <source>
        <dbReference type="EMBL" id="KAJ0011204.1"/>
    </source>
</evidence>
<comment type="caution">
    <text evidence="1">The sequence shown here is derived from an EMBL/GenBank/DDBJ whole genome shotgun (WGS) entry which is preliminary data.</text>
</comment>
<gene>
    <name evidence="1" type="ORF">Pint_32994</name>
</gene>
<dbReference type="EMBL" id="CM047749">
    <property type="protein sequence ID" value="KAJ0011204.1"/>
    <property type="molecule type" value="Genomic_DNA"/>
</dbReference>
<accession>A0ACC0X9R6</accession>
<keyword evidence="2" id="KW-1185">Reference proteome</keyword>
<reference evidence="2" key="1">
    <citation type="journal article" date="2023" name="G3 (Bethesda)">
        <title>Genome assembly and association tests identify interacting loci associated with vigor, precocity, and sex in interspecific pistachio rootstocks.</title>
        <authorList>
            <person name="Palmer W."/>
            <person name="Jacygrad E."/>
            <person name="Sagayaradj S."/>
            <person name="Cavanaugh K."/>
            <person name="Han R."/>
            <person name="Bertier L."/>
            <person name="Beede B."/>
            <person name="Kafkas S."/>
            <person name="Golino D."/>
            <person name="Preece J."/>
            <person name="Michelmore R."/>
        </authorList>
    </citation>
    <scope>NUCLEOTIDE SEQUENCE [LARGE SCALE GENOMIC DNA]</scope>
</reference>
<evidence type="ECO:0000313" key="2">
    <source>
        <dbReference type="Proteomes" id="UP001163603"/>
    </source>
</evidence>
<sequence>MRPYQALKPPREEAVNSTISLCYEVGTVEGDEELTPLGHHLAKLPVDVLVGNVCITYVFSPLYSKCNILKD</sequence>